<dbReference type="RefSeq" id="XP_004832066.1">
    <property type="nucleotide sequence ID" value="XM_004832009.1"/>
</dbReference>
<dbReference type="Proteomes" id="UP000031512">
    <property type="component" value="Unassembled WGS sequence"/>
</dbReference>
<protein>
    <submittedName>
        <fullName evidence="2">Uncharacterized protein</fullName>
    </submittedName>
</protein>
<reference evidence="2 3" key="1">
    <citation type="journal article" date="2012" name="BMC Genomics">
        <title>Comparative genomic analysis and phylogenetic position of Theileria equi.</title>
        <authorList>
            <person name="Kappmeyer L.S."/>
            <person name="Thiagarajan M."/>
            <person name="Herndon D.R."/>
            <person name="Ramsay J.D."/>
            <person name="Caler E."/>
            <person name="Djikeng A."/>
            <person name="Gillespie J.J."/>
            <person name="Lau A.O."/>
            <person name="Roalson E.H."/>
            <person name="Silva J.C."/>
            <person name="Silva M.G."/>
            <person name="Suarez C.E."/>
            <person name="Ueti M.W."/>
            <person name="Nene V.M."/>
            <person name="Mealey R.H."/>
            <person name="Knowles D.P."/>
            <person name="Brayton K.A."/>
        </authorList>
    </citation>
    <scope>NUCLEOTIDE SEQUENCE [LARGE SCALE GENOMIC DNA]</scope>
    <source>
        <strain evidence="2 3">WA</strain>
    </source>
</reference>
<feature type="compositionally biased region" description="Pro residues" evidence="1">
    <location>
        <begin position="246"/>
        <end position="255"/>
    </location>
</feature>
<organism evidence="2 3">
    <name type="scientific">Theileria equi strain WA</name>
    <dbReference type="NCBI Taxonomy" id="1537102"/>
    <lineage>
        <taxon>Eukaryota</taxon>
        <taxon>Sar</taxon>
        <taxon>Alveolata</taxon>
        <taxon>Apicomplexa</taxon>
        <taxon>Aconoidasida</taxon>
        <taxon>Piroplasmida</taxon>
        <taxon>Theileriidae</taxon>
        <taxon>Theileria</taxon>
    </lineage>
</organism>
<sequence length="436" mass="46465">MISFKESIVTTEYKCLNAYYTSENMNDKPLLLELQEVNQETSKLYTLGNDGKWTSSEFSKDDLTQALDQENCIRNNIVLANVSNKGNYFCKCGNNHREIHVKQQYNNLPIGSELYEHTLQSTVGKESQKSSFNSHRLMDYSKDVTLPEISVKDTNKIYVYFCDRNKNMPLLVYMDNGSEHGGTWLRKIYGDKTWTEADSGSLSVESPNDSDSKDKIGKLLHEVGKELNIGCEHTVNIPTSVATTTPPHPVPPPLPGAAGSGTGSSGGGSRSPSGDVSNNQPSSQQDAGVPGPQGANPRASGQPGLKEPQDSGVRSPGEGGEGPTGDPGKAQSEDNVGRRDGGQKSSGDSSSVSSTDSESSGSNQTDKETSETGRDGQSGADKTDIQKIVQKAVAFITNHPTEIGGGVGATGGLIGLAIWKGPAIFSKILAIFITAV</sequence>
<dbReference type="VEuPathDB" id="PiroplasmaDB:BEWA_044550"/>
<dbReference type="GeneID" id="15804248"/>
<feature type="compositionally biased region" description="Basic and acidic residues" evidence="1">
    <location>
        <begin position="331"/>
        <end position="342"/>
    </location>
</feature>
<feature type="region of interest" description="Disordered" evidence="1">
    <location>
        <begin position="239"/>
        <end position="382"/>
    </location>
</feature>
<feature type="compositionally biased region" description="Gly residues" evidence="1">
    <location>
        <begin position="258"/>
        <end position="269"/>
    </location>
</feature>
<dbReference type="EMBL" id="ACOU01000006">
    <property type="protein sequence ID" value="EKX72614.1"/>
    <property type="molecule type" value="Genomic_DNA"/>
</dbReference>
<evidence type="ECO:0000313" key="3">
    <source>
        <dbReference type="Proteomes" id="UP000031512"/>
    </source>
</evidence>
<keyword evidence="3" id="KW-1185">Reference proteome</keyword>
<comment type="caution">
    <text evidence="2">The sequence shown here is derived from an EMBL/GenBank/DDBJ whole genome shotgun (WGS) entry which is preliminary data.</text>
</comment>
<evidence type="ECO:0000256" key="1">
    <source>
        <dbReference type="SAM" id="MobiDB-lite"/>
    </source>
</evidence>
<feature type="compositionally biased region" description="Basic and acidic residues" evidence="1">
    <location>
        <begin position="365"/>
        <end position="374"/>
    </location>
</feature>
<proteinExistence type="predicted"/>
<accession>L1LBG3</accession>
<feature type="compositionally biased region" description="Low complexity" evidence="1">
    <location>
        <begin position="343"/>
        <end position="362"/>
    </location>
</feature>
<gene>
    <name evidence="2" type="ORF">BEWA_044550</name>
</gene>
<name>L1LBG3_THEEQ</name>
<dbReference type="KEGG" id="beq:BEWA_044550"/>
<evidence type="ECO:0000313" key="2">
    <source>
        <dbReference type="EMBL" id="EKX72614.1"/>
    </source>
</evidence>
<dbReference type="AlphaFoldDB" id="L1LBG3"/>